<protein>
    <submittedName>
        <fullName evidence="3">Secreted protein</fullName>
    </submittedName>
</protein>
<feature type="signal peptide" evidence="2">
    <location>
        <begin position="1"/>
        <end position="20"/>
    </location>
</feature>
<evidence type="ECO:0000256" key="1">
    <source>
        <dbReference type="SAM" id="MobiDB-lite"/>
    </source>
</evidence>
<feature type="region of interest" description="Disordered" evidence="1">
    <location>
        <begin position="29"/>
        <end position="49"/>
    </location>
</feature>
<accession>F4RNA9</accession>
<organism evidence="4">
    <name type="scientific">Melampsora larici-populina (strain 98AG31 / pathotype 3-4-7)</name>
    <name type="common">Poplar leaf rust fungus</name>
    <dbReference type="NCBI Taxonomy" id="747676"/>
    <lineage>
        <taxon>Eukaryota</taxon>
        <taxon>Fungi</taxon>
        <taxon>Dikarya</taxon>
        <taxon>Basidiomycota</taxon>
        <taxon>Pucciniomycotina</taxon>
        <taxon>Pucciniomycetes</taxon>
        <taxon>Pucciniales</taxon>
        <taxon>Melampsoraceae</taxon>
        <taxon>Melampsora</taxon>
    </lineage>
</organism>
<gene>
    <name evidence="3" type="ORF">MELLADRAFT_106985</name>
</gene>
<dbReference type="EMBL" id="GL883110">
    <property type="protein sequence ID" value="EGG05956.1"/>
    <property type="molecule type" value="Genomic_DNA"/>
</dbReference>
<dbReference type="VEuPathDB" id="FungiDB:MELLADRAFT_106985"/>
<dbReference type="InParanoid" id="F4RNA9"/>
<sequence>MKFITLVLVLTLLQTSLVRAGGLPNRLRSRQNQLKPRDCKPPSDQNDQTNLYQCPDAGGPVDLNDCQVAGQAMFNNRWNSTGYKSCGVMYWSKKADGTPNPIVPSQNYITMEIVKNSLNEFASICCAEVPAVHEHPAIEDLDIDPIGRTSYCSGRVNSEYLEPARLTDDDVATLAKENERDFHGP</sequence>
<dbReference type="GeneID" id="18923055"/>
<reference evidence="4" key="1">
    <citation type="journal article" date="2011" name="Proc. Natl. Acad. Sci. U.S.A.">
        <title>Obligate biotrophy features unraveled by the genomic analysis of rust fungi.</title>
        <authorList>
            <person name="Duplessis S."/>
            <person name="Cuomo C.A."/>
            <person name="Lin Y.-C."/>
            <person name="Aerts A."/>
            <person name="Tisserant E."/>
            <person name="Veneault-Fourrey C."/>
            <person name="Joly D.L."/>
            <person name="Hacquard S."/>
            <person name="Amselem J."/>
            <person name="Cantarel B.L."/>
            <person name="Chiu R."/>
            <person name="Coutinho P.M."/>
            <person name="Feau N."/>
            <person name="Field M."/>
            <person name="Frey P."/>
            <person name="Gelhaye E."/>
            <person name="Goldberg J."/>
            <person name="Grabherr M.G."/>
            <person name="Kodira C.D."/>
            <person name="Kohler A."/>
            <person name="Kuees U."/>
            <person name="Lindquist E.A."/>
            <person name="Lucas S.M."/>
            <person name="Mago R."/>
            <person name="Mauceli E."/>
            <person name="Morin E."/>
            <person name="Murat C."/>
            <person name="Pangilinan J.L."/>
            <person name="Park R."/>
            <person name="Pearson M."/>
            <person name="Quesneville H."/>
            <person name="Rouhier N."/>
            <person name="Sakthikumar S."/>
            <person name="Salamov A.A."/>
            <person name="Schmutz J."/>
            <person name="Selles B."/>
            <person name="Shapiro H."/>
            <person name="Tanguay P."/>
            <person name="Tuskan G.A."/>
            <person name="Henrissat B."/>
            <person name="Van de Peer Y."/>
            <person name="Rouze P."/>
            <person name="Ellis J.G."/>
            <person name="Dodds P.N."/>
            <person name="Schein J.E."/>
            <person name="Zhong S."/>
            <person name="Hamelin R.C."/>
            <person name="Grigoriev I.V."/>
            <person name="Szabo L.J."/>
            <person name="Martin F."/>
        </authorList>
    </citation>
    <scope>NUCLEOTIDE SEQUENCE [LARGE SCALE GENOMIC DNA]</scope>
    <source>
        <strain evidence="4">98AG31 / pathotype 3-4-7</strain>
    </source>
</reference>
<name>F4RNA9_MELLP</name>
<dbReference type="AlphaFoldDB" id="F4RNA9"/>
<evidence type="ECO:0000313" key="3">
    <source>
        <dbReference type="EMBL" id="EGG05956.1"/>
    </source>
</evidence>
<dbReference type="KEGG" id="mlr:MELLADRAFT_106985"/>
<keyword evidence="2" id="KW-0732">Signal</keyword>
<dbReference type="Proteomes" id="UP000001072">
    <property type="component" value="Unassembled WGS sequence"/>
</dbReference>
<evidence type="ECO:0000313" key="4">
    <source>
        <dbReference type="Proteomes" id="UP000001072"/>
    </source>
</evidence>
<dbReference type="HOGENOM" id="CLU_1454741_0_0_1"/>
<keyword evidence="4" id="KW-1185">Reference proteome</keyword>
<evidence type="ECO:0000256" key="2">
    <source>
        <dbReference type="SAM" id="SignalP"/>
    </source>
</evidence>
<feature type="chain" id="PRO_5003317786" evidence="2">
    <location>
        <begin position="21"/>
        <end position="185"/>
    </location>
</feature>
<dbReference type="RefSeq" id="XP_007410607.1">
    <property type="nucleotide sequence ID" value="XM_007410545.1"/>
</dbReference>
<proteinExistence type="predicted"/>